<dbReference type="GeneID" id="66904514"/>
<protein>
    <submittedName>
        <fullName evidence="2">Toxic protein SymE</fullName>
    </submittedName>
</protein>
<organism evidence="2 3">
    <name type="scientific">Yokenella regensburgei</name>
    <dbReference type="NCBI Taxonomy" id="158877"/>
    <lineage>
        <taxon>Bacteria</taxon>
        <taxon>Pseudomonadati</taxon>
        <taxon>Pseudomonadota</taxon>
        <taxon>Gammaproteobacteria</taxon>
        <taxon>Enterobacterales</taxon>
        <taxon>Enterobacteriaceae</taxon>
        <taxon>Yokenella</taxon>
    </lineage>
</organism>
<dbReference type="EMBL" id="RBIZ01000004">
    <property type="protein sequence ID" value="RKR54352.1"/>
    <property type="molecule type" value="Genomic_DNA"/>
</dbReference>
<keyword evidence="3" id="KW-1185">Reference proteome</keyword>
<accession>A0ABX9RWF2</accession>
<evidence type="ECO:0000313" key="3">
    <source>
        <dbReference type="Proteomes" id="UP000267341"/>
    </source>
</evidence>
<evidence type="ECO:0000313" key="2">
    <source>
        <dbReference type="EMBL" id="RKR54352.1"/>
    </source>
</evidence>
<dbReference type="Pfam" id="PF08845">
    <property type="entry name" value="SymE_toxin"/>
    <property type="match status" value="1"/>
</dbReference>
<dbReference type="Proteomes" id="UP000267341">
    <property type="component" value="Unassembled WGS sequence"/>
</dbReference>
<name>A0ABX9RWF2_9ENTR</name>
<dbReference type="InterPro" id="IPR014944">
    <property type="entry name" value="Toxin_SymE-like"/>
</dbReference>
<comment type="caution">
    <text evidence="2">The sequence shown here is derived from an EMBL/GenBank/DDBJ whole genome shotgun (WGS) entry which is preliminary data.</text>
</comment>
<dbReference type="RefSeq" id="WP_120816800.1">
    <property type="nucleotide sequence ID" value="NZ_DAMADI010000017.1"/>
</dbReference>
<feature type="domain" description="Toxin SymE-like" evidence="1">
    <location>
        <begin position="17"/>
        <end position="76"/>
    </location>
</feature>
<gene>
    <name evidence="2" type="ORF">C7387_2508</name>
</gene>
<reference evidence="2 3" key="1">
    <citation type="submission" date="2018-10" db="EMBL/GenBank/DDBJ databases">
        <title>Genomic Encyclopedia of Type Strains, Phase IV (KMG-IV): sequencing the most valuable type-strain genomes for metagenomic binning, comparative biology and taxonomic classification.</title>
        <authorList>
            <person name="Goeker M."/>
        </authorList>
    </citation>
    <scope>NUCLEOTIDE SEQUENCE [LARGE SCALE GENOMIC DNA]</scope>
    <source>
        <strain evidence="2 3">DSM 5079</strain>
    </source>
</reference>
<proteinExistence type="predicted"/>
<evidence type="ECO:0000259" key="1">
    <source>
        <dbReference type="Pfam" id="PF08845"/>
    </source>
</evidence>
<sequence>MNKRTAVATPPTSPASRRVTVGYVRRGRIDKESGLAFQFSRTPSLVLSGKWLEAAGFPTGTRVSVLVEPGRITIRPITGSEDKPH</sequence>